<name>A0ABW5P0F4_9DEIO</name>
<dbReference type="PANTHER" id="PTHR42901:SF1">
    <property type="entry name" value="ALCOHOL DEHYDROGENASE"/>
    <property type="match status" value="1"/>
</dbReference>
<dbReference type="InterPro" id="IPR002347">
    <property type="entry name" value="SDR_fam"/>
</dbReference>
<evidence type="ECO:0000256" key="1">
    <source>
        <dbReference type="ARBA" id="ARBA00006484"/>
    </source>
</evidence>
<comment type="caution">
    <text evidence="3">The sequence shown here is derived from an EMBL/GenBank/DDBJ whole genome shotgun (WGS) entry which is preliminary data.</text>
</comment>
<dbReference type="PANTHER" id="PTHR42901">
    <property type="entry name" value="ALCOHOL DEHYDROGENASE"/>
    <property type="match status" value="1"/>
</dbReference>
<keyword evidence="4" id="KW-1185">Reference proteome</keyword>
<accession>A0ABW5P0F4</accession>
<dbReference type="RefSeq" id="WP_386843104.1">
    <property type="nucleotide sequence ID" value="NZ_JBHUMK010000012.1"/>
</dbReference>
<sequence length="241" mass="25016">MTAADVSPLSGATHPETVLSGQVIAVTGADQGYGRLIASALARAGASVVLIGTNSETLAGLASMLEGRGGAAIPLKADVTVPMDWLGAQERILEIFGALAGVVHVADRRSGTPFTLLSENEWMELFAANVKSSVALAQILARRLPGTWLTLIGPHLDEPGLQAHPQRGALEGLVRHAAAEDLRANLLLPSRASSGDDAHDAPLAATALALAAGALSHLRGEVLRVPLPERPRNHLHGRLPQ</sequence>
<dbReference type="EMBL" id="JBHUMK010000012">
    <property type="protein sequence ID" value="MFD2608515.1"/>
    <property type="molecule type" value="Genomic_DNA"/>
</dbReference>
<dbReference type="Proteomes" id="UP001597475">
    <property type="component" value="Unassembled WGS sequence"/>
</dbReference>
<comment type="similarity">
    <text evidence="1">Belongs to the short-chain dehydrogenases/reductases (SDR) family.</text>
</comment>
<dbReference type="Pfam" id="PF00106">
    <property type="entry name" value="adh_short"/>
    <property type="match status" value="1"/>
</dbReference>
<evidence type="ECO:0000313" key="4">
    <source>
        <dbReference type="Proteomes" id="UP001597475"/>
    </source>
</evidence>
<dbReference type="InterPro" id="IPR036291">
    <property type="entry name" value="NAD(P)-bd_dom_sf"/>
</dbReference>
<evidence type="ECO:0000313" key="3">
    <source>
        <dbReference type="EMBL" id="MFD2608515.1"/>
    </source>
</evidence>
<dbReference type="CDD" id="cd05233">
    <property type="entry name" value="SDR_c"/>
    <property type="match status" value="1"/>
</dbReference>
<reference evidence="4" key="1">
    <citation type="journal article" date="2019" name="Int. J. Syst. Evol. Microbiol.">
        <title>The Global Catalogue of Microorganisms (GCM) 10K type strain sequencing project: providing services to taxonomists for standard genome sequencing and annotation.</title>
        <authorList>
            <consortium name="The Broad Institute Genomics Platform"/>
            <consortium name="The Broad Institute Genome Sequencing Center for Infectious Disease"/>
            <person name="Wu L."/>
            <person name="Ma J."/>
        </authorList>
    </citation>
    <scope>NUCLEOTIDE SEQUENCE [LARGE SCALE GENOMIC DNA]</scope>
    <source>
        <strain evidence="4">KCTC 33842</strain>
    </source>
</reference>
<keyword evidence="2 3" id="KW-0560">Oxidoreductase</keyword>
<organism evidence="3 4">
    <name type="scientific">Deinococcus taklimakanensis</name>
    <dbReference type="NCBI Taxonomy" id="536443"/>
    <lineage>
        <taxon>Bacteria</taxon>
        <taxon>Thermotogati</taxon>
        <taxon>Deinococcota</taxon>
        <taxon>Deinococci</taxon>
        <taxon>Deinococcales</taxon>
        <taxon>Deinococcaceae</taxon>
        <taxon>Deinococcus</taxon>
    </lineage>
</organism>
<dbReference type="GO" id="GO:0016491">
    <property type="term" value="F:oxidoreductase activity"/>
    <property type="evidence" value="ECO:0007669"/>
    <property type="project" value="UniProtKB-KW"/>
</dbReference>
<dbReference type="Gene3D" id="3.40.50.720">
    <property type="entry name" value="NAD(P)-binding Rossmann-like Domain"/>
    <property type="match status" value="1"/>
</dbReference>
<proteinExistence type="inferred from homology"/>
<dbReference type="EC" id="1.1.1.-" evidence="3"/>
<dbReference type="SUPFAM" id="SSF51735">
    <property type="entry name" value="NAD(P)-binding Rossmann-fold domains"/>
    <property type="match status" value="1"/>
</dbReference>
<gene>
    <name evidence="3" type="ORF">ACFSR9_03550</name>
</gene>
<evidence type="ECO:0000256" key="2">
    <source>
        <dbReference type="ARBA" id="ARBA00023002"/>
    </source>
</evidence>
<protein>
    <submittedName>
        <fullName evidence="3">SDR family NAD(P)-dependent oxidoreductase</fullName>
        <ecNumber evidence="3">1.1.1.-</ecNumber>
    </submittedName>
</protein>